<name>A0ACC1PIG9_9APHY</name>
<accession>A0ACC1PIG9</accession>
<comment type="caution">
    <text evidence="1">The sequence shown here is derived from an EMBL/GenBank/DDBJ whole genome shotgun (WGS) entry which is preliminary data.</text>
</comment>
<protein>
    <submittedName>
        <fullName evidence="1">Uncharacterized protein</fullName>
    </submittedName>
</protein>
<keyword evidence="2" id="KW-1185">Reference proteome</keyword>
<evidence type="ECO:0000313" key="1">
    <source>
        <dbReference type="EMBL" id="KAJ2992570.1"/>
    </source>
</evidence>
<evidence type="ECO:0000313" key="2">
    <source>
        <dbReference type="Proteomes" id="UP001144978"/>
    </source>
</evidence>
<proteinExistence type="predicted"/>
<dbReference type="Proteomes" id="UP001144978">
    <property type="component" value="Unassembled WGS sequence"/>
</dbReference>
<organism evidence="1 2">
    <name type="scientific">Trametes sanguinea</name>
    <dbReference type="NCBI Taxonomy" id="158606"/>
    <lineage>
        <taxon>Eukaryota</taxon>
        <taxon>Fungi</taxon>
        <taxon>Dikarya</taxon>
        <taxon>Basidiomycota</taxon>
        <taxon>Agaricomycotina</taxon>
        <taxon>Agaricomycetes</taxon>
        <taxon>Polyporales</taxon>
        <taxon>Polyporaceae</taxon>
        <taxon>Trametes</taxon>
    </lineage>
</organism>
<reference evidence="1" key="1">
    <citation type="submission" date="2022-08" db="EMBL/GenBank/DDBJ databases">
        <title>Genome Sequence of Pycnoporus sanguineus.</title>
        <authorList>
            <person name="Buettner E."/>
        </authorList>
    </citation>
    <scope>NUCLEOTIDE SEQUENCE</scope>
    <source>
        <strain evidence="1">CG-C14</strain>
    </source>
</reference>
<dbReference type="EMBL" id="JANSHE010002357">
    <property type="protein sequence ID" value="KAJ2992570.1"/>
    <property type="molecule type" value="Genomic_DNA"/>
</dbReference>
<sequence>MQRALTILATGRAGDADLAPATEQPAVSGAQHHILLCSIGPACSASSVAKGFGWPKWGLGIEGVNGLVGEWLLHQLSGEGGEASSEKRNKQWRRRHYHERGAVQDVRIRGWAFMDYYAEPNYAALVPLLVECNYRGRKKGEEGWE</sequence>
<gene>
    <name evidence="1" type="ORF">NUW54_g7900</name>
</gene>